<keyword evidence="1" id="KW-0560">Oxidoreductase</keyword>
<gene>
    <name evidence="1" type="primary">LIA1_2</name>
    <name evidence="1" type="ORF">DSO57_1013378</name>
</gene>
<keyword evidence="2" id="KW-1185">Reference proteome</keyword>
<proteinExistence type="predicted"/>
<dbReference type="EC" id="1.14.99.29" evidence="1"/>
<accession>A0ACC2RKM4</accession>
<protein>
    <submittedName>
        <fullName evidence="1">Deoxyhypusine hydroxylase</fullName>
        <ecNumber evidence="1">1.14.99.29</ecNumber>
    </submittedName>
</protein>
<evidence type="ECO:0000313" key="1">
    <source>
        <dbReference type="EMBL" id="KAJ9050579.1"/>
    </source>
</evidence>
<name>A0ACC2RKM4_9FUNG</name>
<dbReference type="Proteomes" id="UP001165960">
    <property type="component" value="Unassembled WGS sequence"/>
</dbReference>
<organism evidence="1 2">
    <name type="scientific">Entomophthora muscae</name>
    <dbReference type="NCBI Taxonomy" id="34485"/>
    <lineage>
        <taxon>Eukaryota</taxon>
        <taxon>Fungi</taxon>
        <taxon>Fungi incertae sedis</taxon>
        <taxon>Zoopagomycota</taxon>
        <taxon>Entomophthoromycotina</taxon>
        <taxon>Entomophthoromycetes</taxon>
        <taxon>Entomophthorales</taxon>
        <taxon>Entomophthoraceae</taxon>
        <taxon>Entomophthora</taxon>
    </lineage>
</organism>
<comment type="caution">
    <text evidence="1">The sequence shown here is derived from an EMBL/GenBank/DDBJ whole genome shotgun (WGS) entry which is preliminary data.</text>
</comment>
<sequence>MTQDSVFPHPNLEELERILLGISSNEKPVPLAERFRALFSLKALKTEQAVHIVAKAFRDDSALLKHEVAYVLGQMKNPAALPCLETVLRKLDEDPMVRHEAAEAMGAIGDKSSLPILTEFLQDASPDVSQTCELAIEKIEFDSNEAASGVKNSIYQSIDPAPPAFEDLPVAELKKILLDETLPLFKRYRAMFGLRNKNTGESVLALAEGLDDSSALFRHEIAFIFGQMQHPASVPALIKSLSKEGEAAMVRHESAEALGSIATPEVLEVLKKFSKDPEQVVRESCIVALDMYEYENSDQFQYAHVV</sequence>
<dbReference type="EMBL" id="QTSX02007149">
    <property type="protein sequence ID" value="KAJ9050579.1"/>
    <property type="molecule type" value="Genomic_DNA"/>
</dbReference>
<evidence type="ECO:0000313" key="2">
    <source>
        <dbReference type="Proteomes" id="UP001165960"/>
    </source>
</evidence>
<reference evidence="1" key="1">
    <citation type="submission" date="2022-04" db="EMBL/GenBank/DDBJ databases">
        <title>Genome of the entomopathogenic fungus Entomophthora muscae.</title>
        <authorList>
            <person name="Elya C."/>
            <person name="Lovett B.R."/>
            <person name="Lee E."/>
            <person name="Macias A.M."/>
            <person name="Hajek A.E."/>
            <person name="De Bivort B.L."/>
            <person name="Kasson M.T."/>
            <person name="De Fine Licht H.H."/>
            <person name="Stajich J.E."/>
        </authorList>
    </citation>
    <scope>NUCLEOTIDE SEQUENCE</scope>
    <source>
        <strain evidence="1">Berkeley</strain>
    </source>
</reference>